<dbReference type="InterPro" id="IPR000477">
    <property type="entry name" value="RT_dom"/>
</dbReference>
<dbReference type="PROSITE" id="PS50878">
    <property type="entry name" value="RT_POL"/>
    <property type="match status" value="1"/>
</dbReference>
<dbReference type="InterPro" id="IPR043502">
    <property type="entry name" value="DNA/RNA_pol_sf"/>
</dbReference>
<feature type="domain" description="Reverse transcriptase" evidence="1">
    <location>
        <begin position="1"/>
        <end position="322"/>
    </location>
</feature>
<gene>
    <name evidence="2" type="ORF">AAFF_G00088890</name>
</gene>
<dbReference type="AlphaFoldDB" id="A0AAD7R3H1"/>
<proteinExistence type="predicted"/>
<name>A0AAD7R3H1_9TELE</name>
<sequence length="609" mass="66980">MRAVLPDLIHPDQSCAVPGRRITDSLVLPLAQVLRRDAWISGLGIPGSGGMEARCILYMDDVTVCCTDATSVGRVLDRTEWFGWASGARLNRDKTTLKVYGRWTETDLRDLPLTVTADNVRILGVNFDSEGLRPDPVVEAALLDCVSARLESEGAQSMEADVSLEEEKAFDRVQHGFLHGVLKRMGFGPRFISWVRTLYAGVYSCVWVNGFLSGPVEQAGGVRQGCLLSPLLYVLFMEPFAELVRRDPGVDGVRLPGASGEVLKIQQYADDTTLFVSSARSLARIRALTDLFGAGTGSKVNLAKSSVLYCGRWRDDRSGAVLNWEARLNLVRTRLGVWTRRQLSLTGRVVVVRSVLLPLLIHLAYVFPVPARTKLALTRLVFRFLWGGGYEYVTREQMYMPVSGGGRGVPRIPLKLDVLHVCYASRIFLERVPHRCYYFARFYLAGFFRHLVALSHVVPRSESPSPGYGTVIRFLRQCPLPVMREEATDHRALYARLASRQVVTPSGVPAGVVWSRVSGGGAPGAVRDLQWRCALGRLREILHGTDALPAPCVPEGVGHRKGCFTSSGTVPTRGSSGPWSRASCGGSGLAMCCRWMGRLTAVAWGSCRQ</sequence>
<reference evidence="2" key="1">
    <citation type="journal article" date="2023" name="Science">
        <title>Genome structures resolve the early diversification of teleost fishes.</title>
        <authorList>
            <person name="Parey E."/>
            <person name="Louis A."/>
            <person name="Montfort J."/>
            <person name="Bouchez O."/>
            <person name="Roques C."/>
            <person name="Iampietro C."/>
            <person name="Lluch J."/>
            <person name="Castinel A."/>
            <person name="Donnadieu C."/>
            <person name="Desvignes T."/>
            <person name="Floi Bucao C."/>
            <person name="Jouanno E."/>
            <person name="Wen M."/>
            <person name="Mejri S."/>
            <person name="Dirks R."/>
            <person name="Jansen H."/>
            <person name="Henkel C."/>
            <person name="Chen W.J."/>
            <person name="Zahm M."/>
            <person name="Cabau C."/>
            <person name="Klopp C."/>
            <person name="Thompson A.W."/>
            <person name="Robinson-Rechavi M."/>
            <person name="Braasch I."/>
            <person name="Lecointre G."/>
            <person name="Bobe J."/>
            <person name="Postlethwait J.H."/>
            <person name="Berthelot C."/>
            <person name="Roest Crollius H."/>
            <person name="Guiguen Y."/>
        </authorList>
    </citation>
    <scope>NUCLEOTIDE SEQUENCE</scope>
    <source>
        <strain evidence="2">NC1722</strain>
    </source>
</reference>
<accession>A0AAD7R3H1</accession>
<dbReference type="SUPFAM" id="SSF56672">
    <property type="entry name" value="DNA/RNA polymerases"/>
    <property type="match status" value="1"/>
</dbReference>
<evidence type="ECO:0000313" key="3">
    <source>
        <dbReference type="Proteomes" id="UP001221898"/>
    </source>
</evidence>
<dbReference type="Proteomes" id="UP001221898">
    <property type="component" value="Unassembled WGS sequence"/>
</dbReference>
<evidence type="ECO:0000259" key="1">
    <source>
        <dbReference type="PROSITE" id="PS50878"/>
    </source>
</evidence>
<organism evidence="2 3">
    <name type="scientific">Aldrovandia affinis</name>
    <dbReference type="NCBI Taxonomy" id="143900"/>
    <lineage>
        <taxon>Eukaryota</taxon>
        <taxon>Metazoa</taxon>
        <taxon>Chordata</taxon>
        <taxon>Craniata</taxon>
        <taxon>Vertebrata</taxon>
        <taxon>Euteleostomi</taxon>
        <taxon>Actinopterygii</taxon>
        <taxon>Neopterygii</taxon>
        <taxon>Teleostei</taxon>
        <taxon>Notacanthiformes</taxon>
        <taxon>Halosauridae</taxon>
        <taxon>Aldrovandia</taxon>
    </lineage>
</organism>
<evidence type="ECO:0000313" key="2">
    <source>
        <dbReference type="EMBL" id="KAJ8355174.1"/>
    </source>
</evidence>
<keyword evidence="3" id="KW-1185">Reference proteome</keyword>
<comment type="caution">
    <text evidence="2">The sequence shown here is derived from an EMBL/GenBank/DDBJ whole genome shotgun (WGS) entry which is preliminary data.</text>
</comment>
<dbReference type="Pfam" id="PF00078">
    <property type="entry name" value="RVT_1"/>
    <property type="match status" value="1"/>
</dbReference>
<dbReference type="PANTHER" id="PTHR19446">
    <property type="entry name" value="REVERSE TRANSCRIPTASES"/>
    <property type="match status" value="1"/>
</dbReference>
<protein>
    <recommendedName>
        <fullName evidence="1">Reverse transcriptase domain-containing protein</fullName>
    </recommendedName>
</protein>
<dbReference type="EMBL" id="JAINUG010001563">
    <property type="protein sequence ID" value="KAJ8355174.1"/>
    <property type="molecule type" value="Genomic_DNA"/>
</dbReference>